<evidence type="ECO:0000313" key="4">
    <source>
        <dbReference type="Proteomes" id="UP000632289"/>
    </source>
</evidence>
<reference evidence="3" key="1">
    <citation type="submission" date="2020-09" db="EMBL/GenBank/DDBJ databases">
        <title>Secondary metabolite and genome analysis of marine Streptomyces chumphonensis KK1-2T.</title>
        <authorList>
            <person name="Phongsopitanun W."/>
            <person name="Kanchanasin P."/>
            <person name="Pittayakhajonwut P."/>
            <person name="Suwanborirux K."/>
            <person name="Tanasupawat S."/>
        </authorList>
    </citation>
    <scope>NUCLEOTIDE SEQUENCE</scope>
    <source>
        <strain evidence="3">KK1-2</strain>
    </source>
</reference>
<name>A0A927F339_9ACTN</name>
<feature type="region of interest" description="Disordered" evidence="1">
    <location>
        <begin position="25"/>
        <end position="89"/>
    </location>
</feature>
<keyword evidence="4" id="KW-1185">Reference proteome</keyword>
<dbReference type="RefSeq" id="WP_191211617.1">
    <property type="nucleotide sequence ID" value="NZ_BAABKL010000002.1"/>
</dbReference>
<protein>
    <submittedName>
        <fullName evidence="3">PASTA domain-containing protein</fullName>
    </submittedName>
</protein>
<dbReference type="InterPro" id="IPR005543">
    <property type="entry name" value="PASTA_dom"/>
</dbReference>
<sequence length="217" mass="22571">MHHRIRATAVAVLTATLITAVGCTEDATNDDTSSGSTRDTPENGEPAPDEPSTGTPETAALPDLTGKGLQAAQDAAQEAGFSDLTSHDSAGRDRMQAFDRNWKVCFQTPAAGEHPVDVEVDFGTVKLEEDCPAQDVTGTGPDAAEGTMPDVVGESANVARDALPDNTSITVNDASGEKRMVLVGSNWQVCSQEPAGGAPFDGEPVTLNVVKFEESCP</sequence>
<gene>
    <name evidence="3" type="ORF">IF129_22545</name>
</gene>
<dbReference type="PROSITE" id="PS51178">
    <property type="entry name" value="PASTA"/>
    <property type="match status" value="1"/>
</dbReference>
<comment type="caution">
    <text evidence="3">The sequence shown here is derived from an EMBL/GenBank/DDBJ whole genome shotgun (WGS) entry which is preliminary data.</text>
</comment>
<accession>A0A927F339</accession>
<dbReference type="AlphaFoldDB" id="A0A927F339"/>
<evidence type="ECO:0000256" key="1">
    <source>
        <dbReference type="SAM" id="MobiDB-lite"/>
    </source>
</evidence>
<proteinExistence type="predicted"/>
<evidence type="ECO:0000313" key="3">
    <source>
        <dbReference type="EMBL" id="MBD3934328.1"/>
    </source>
</evidence>
<dbReference type="Gene3D" id="3.30.10.20">
    <property type="match status" value="2"/>
</dbReference>
<evidence type="ECO:0000259" key="2">
    <source>
        <dbReference type="PROSITE" id="PS51178"/>
    </source>
</evidence>
<dbReference type="EMBL" id="JACXYU010000015">
    <property type="protein sequence ID" value="MBD3934328.1"/>
    <property type="molecule type" value="Genomic_DNA"/>
</dbReference>
<dbReference type="PROSITE" id="PS51257">
    <property type="entry name" value="PROKAR_LIPOPROTEIN"/>
    <property type="match status" value="1"/>
</dbReference>
<feature type="domain" description="PASTA" evidence="2">
    <location>
        <begin position="142"/>
        <end position="211"/>
    </location>
</feature>
<dbReference type="Proteomes" id="UP000632289">
    <property type="component" value="Unassembled WGS sequence"/>
</dbReference>
<organism evidence="3 4">
    <name type="scientific">Streptomyces chumphonensis</name>
    <dbReference type="NCBI Taxonomy" id="1214925"/>
    <lineage>
        <taxon>Bacteria</taxon>
        <taxon>Bacillati</taxon>
        <taxon>Actinomycetota</taxon>
        <taxon>Actinomycetes</taxon>
        <taxon>Kitasatosporales</taxon>
        <taxon>Streptomycetaceae</taxon>
        <taxon>Streptomyces</taxon>
    </lineage>
</organism>